<feature type="compositionally biased region" description="Basic and acidic residues" evidence="1">
    <location>
        <begin position="286"/>
        <end position="325"/>
    </location>
</feature>
<protein>
    <submittedName>
        <fullName evidence="2">Uncharacterized protein</fullName>
    </submittedName>
</protein>
<dbReference type="RefSeq" id="WP_143114498.1">
    <property type="nucleotide sequence ID" value="NZ_FNPC01000015.1"/>
</dbReference>
<proteinExistence type="predicted"/>
<sequence>MTANTDTTRDPNSSNDQPRTTDTGDESGSRLADLTTKQQAIIIATLEHPDEPAVSIATRVGTAQSYPSQVVDTHRDVLDALRKQLEIGDGVVDVIERELSEQDIIEIVDCGLLDQVNTGLIEKYTGQNGSNSRGGTADLNNASDGDSIPADRPVTSQRSFMSAAPDDTQTRDSSTCDGDSETNNIGIKQTTPSQTNPDVDTNSGSDDYPEGTKSKGSVDEEELRQWYNALTEKQQAIVDVIVENPDLTDTRIAELASEKLPSGESVSRAYVSMIRSEDAAFLGTLQERKSESRIESDSKGDGNSEIRSEDTEQNQHRIAASDKKIQSQRTSIPIQELRRVRDRIAFTAGVIEQEYALTQDRMDRSDEIIPSKTHVAGTVAFARQTLAEINELLEHEK</sequence>
<organism evidence="2 3">
    <name type="scientific">Halopenitus persicus</name>
    <dbReference type="NCBI Taxonomy" id="1048396"/>
    <lineage>
        <taxon>Archaea</taxon>
        <taxon>Methanobacteriati</taxon>
        <taxon>Methanobacteriota</taxon>
        <taxon>Stenosarchaea group</taxon>
        <taxon>Halobacteria</taxon>
        <taxon>Halobacteriales</taxon>
        <taxon>Haloferacaceae</taxon>
        <taxon>Halopenitus</taxon>
    </lineage>
</organism>
<dbReference type="Proteomes" id="UP000199079">
    <property type="component" value="Unassembled WGS sequence"/>
</dbReference>
<feature type="compositionally biased region" description="Polar residues" evidence="1">
    <location>
        <begin position="171"/>
        <end position="205"/>
    </location>
</feature>
<feature type="region of interest" description="Disordered" evidence="1">
    <location>
        <begin position="1"/>
        <end position="34"/>
    </location>
</feature>
<dbReference type="AlphaFoldDB" id="A0A1H3NSY7"/>
<evidence type="ECO:0000313" key="3">
    <source>
        <dbReference type="Proteomes" id="UP000199079"/>
    </source>
</evidence>
<dbReference type="EMBL" id="FNPC01000015">
    <property type="protein sequence ID" value="SDY91810.1"/>
    <property type="molecule type" value="Genomic_DNA"/>
</dbReference>
<feature type="region of interest" description="Disordered" evidence="1">
    <location>
        <begin position="124"/>
        <end position="220"/>
    </location>
</feature>
<gene>
    <name evidence="2" type="ORF">SAMN05216564_1158</name>
</gene>
<reference evidence="3" key="1">
    <citation type="submission" date="2016-10" db="EMBL/GenBank/DDBJ databases">
        <authorList>
            <person name="Varghese N."/>
            <person name="Submissions S."/>
        </authorList>
    </citation>
    <scope>NUCLEOTIDE SEQUENCE [LARGE SCALE GENOMIC DNA]</scope>
    <source>
        <strain evidence="3">DC30,IBRC 10041,KCTC 4046</strain>
    </source>
</reference>
<keyword evidence="3" id="KW-1185">Reference proteome</keyword>
<evidence type="ECO:0000313" key="2">
    <source>
        <dbReference type="EMBL" id="SDY91810.1"/>
    </source>
</evidence>
<name>A0A1H3NSY7_9EURY</name>
<feature type="compositionally biased region" description="Polar residues" evidence="1">
    <location>
        <begin position="1"/>
        <end position="21"/>
    </location>
</feature>
<dbReference type="OrthoDB" id="374633at2157"/>
<evidence type="ECO:0000256" key="1">
    <source>
        <dbReference type="SAM" id="MobiDB-lite"/>
    </source>
</evidence>
<feature type="compositionally biased region" description="Polar residues" evidence="1">
    <location>
        <begin position="125"/>
        <end position="144"/>
    </location>
</feature>
<accession>A0A1H3NSY7</accession>
<feature type="region of interest" description="Disordered" evidence="1">
    <location>
        <begin position="286"/>
        <end position="330"/>
    </location>
</feature>